<gene>
    <name evidence="3" type="ORF">FJW00_07160</name>
</gene>
<dbReference type="Pfam" id="PF26079">
    <property type="entry name" value="Baseplate_J_C"/>
    <property type="match status" value="1"/>
</dbReference>
<proteinExistence type="predicted"/>
<organism evidence="3 4">
    <name type="scientific">Pantoea anthophila</name>
    <dbReference type="NCBI Taxonomy" id="470931"/>
    <lineage>
        <taxon>Bacteria</taxon>
        <taxon>Pseudomonadati</taxon>
        <taxon>Pseudomonadota</taxon>
        <taxon>Gammaproteobacteria</taxon>
        <taxon>Enterobacterales</taxon>
        <taxon>Erwiniaceae</taxon>
        <taxon>Pantoea</taxon>
    </lineage>
</organism>
<feature type="domain" description="Baseplate J-like C-terminal" evidence="2">
    <location>
        <begin position="285"/>
        <end position="369"/>
    </location>
</feature>
<keyword evidence="4" id="KW-1185">Reference proteome</keyword>
<feature type="domain" description="Baseplate protein J-like barrel" evidence="1">
    <location>
        <begin position="92"/>
        <end position="183"/>
    </location>
</feature>
<dbReference type="RefSeq" id="WP_140923357.1">
    <property type="nucleotide sequence ID" value="NZ_VHIZ01000037.1"/>
</dbReference>
<dbReference type="InterPro" id="IPR006949">
    <property type="entry name" value="Barrel_Baseplate_J-like"/>
</dbReference>
<evidence type="ECO:0000259" key="2">
    <source>
        <dbReference type="Pfam" id="PF26079"/>
    </source>
</evidence>
<protein>
    <submittedName>
        <fullName evidence="3">Baseplate protein</fullName>
    </submittedName>
</protein>
<sequence>MSSLNVKSFTELVSEQVTSIQARSAKLVDFSVGSILRSLAESNAGVTMWIQQLIVKLLVRTRAATCSGEDLDSWMADFGFFRRSAVQAIGKVTFSRVTPACQAIIPVGTQITTIDGTQTFTVVADKPGQPEYTLAAGVKALELPVQANIAGAGGNVRAGTLSIITSTLLYVDQVTNTEPFTGGKDAETDDDFRARFRMWIASLSKATRAAIAFALSNVQNGMSFTLTENVARDGTPKPGYFYAIVDDGSGNPPAELIDRAYRAIDAVRGFTLTFGVFTPDKIIANVILSFISAEGADHAKVAELIEHAIKDYIQGLKPGQLLAYTQLVRVAYAASPLVTNVTSVSLNGAKADLAASPAQVIRKGDITVS</sequence>
<evidence type="ECO:0000313" key="4">
    <source>
        <dbReference type="Proteomes" id="UP000316142"/>
    </source>
</evidence>
<dbReference type="EMBL" id="VHIZ01000037">
    <property type="protein sequence ID" value="TPV28732.1"/>
    <property type="molecule type" value="Genomic_DNA"/>
</dbReference>
<dbReference type="Pfam" id="PF04865">
    <property type="entry name" value="Baseplate_J"/>
    <property type="match status" value="1"/>
</dbReference>
<comment type="caution">
    <text evidence="3">The sequence shown here is derived from an EMBL/GenBank/DDBJ whole genome shotgun (WGS) entry which is preliminary data.</text>
</comment>
<dbReference type="InterPro" id="IPR052399">
    <property type="entry name" value="Phage_Baseplate_Assmbl_Protein"/>
</dbReference>
<evidence type="ECO:0000259" key="1">
    <source>
        <dbReference type="Pfam" id="PF04865"/>
    </source>
</evidence>
<dbReference type="PANTHER" id="PTHR37829:SF3">
    <property type="entry name" value="PROTEIN JAYE-RELATED"/>
    <property type="match status" value="1"/>
</dbReference>
<evidence type="ECO:0000313" key="3">
    <source>
        <dbReference type="EMBL" id="TPV28732.1"/>
    </source>
</evidence>
<dbReference type="InterPro" id="IPR058530">
    <property type="entry name" value="Baseplate_J-like_C"/>
</dbReference>
<name>A0ABY2ZDL3_9GAMM</name>
<dbReference type="Proteomes" id="UP000316142">
    <property type="component" value="Unassembled WGS sequence"/>
</dbReference>
<reference evidence="3 4" key="1">
    <citation type="submission" date="2019-06" db="EMBL/GenBank/DDBJ databases">
        <title>Taxogenomics and systematics of the genus Pantoea.</title>
        <authorList>
            <person name="Tambong J.T."/>
        </authorList>
    </citation>
    <scope>NUCLEOTIDE SEQUENCE [LARGE SCALE GENOMIC DNA]</scope>
    <source>
        <strain evidence="3 4">LMG 2558</strain>
    </source>
</reference>
<dbReference type="PANTHER" id="PTHR37829">
    <property type="entry name" value="PHAGE-LIKE ELEMENT PBSX PROTEIN XKDT"/>
    <property type="match status" value="1"/>
</dbReference>
<accession>A0ABY2ZDL3</accession>